<evidence type="ECO:0000313" key="3">
    <source>
        <dbReference type="Proteomes" id="UP000032946"/>
    </source>
</evidence>
<dbReference type="SMART" id="SM00327">
    <property type="entry name" value="VWA"/>
    <property type="match status" value="1"/>
</dbReference>
<dbReference type="EMBL" id="FO818640">
    <property type="protein sequence ID" value="CDM96294.1"/>
    <property type="molecule type" value="Genomic_DNA"/>
</dbReference>
<protein>
    <submittedName>
        <fullName evidence="2">von Willebrand factor, type A</fullName>
    </submittedName>
</protein>
<dbReference type="SUPFAM" id="SSF53300">
    <property type="entry name" value="vWA-like"/>
    <property type="match status" value="1"/>
</dbReference>
<dbReference type="PANTHER" id="PTHR10579">
    <property type="entry name" value="CALCIUM-ACTIVATED CHLORIDE CHANNEL REGULATOR"/>
    <property type="match status" value="1"/>
</dbReference>
<feature type="domain" description="VWFA" evidence="1">
    <location>
        <begin position="42"/>
        <end position="249"/>
    </location>
</feature>
<accession>A0A9P1KHX5</accession>
<dbReference type="AlphaFoldDB" id="A0A9P1KHX5"/>
<dbReference type="Proteomes" id="UP000032946">
    <property type="component" value="Chromosome"/>
</dbReference>
<dbReference type="PROSITE" id="PS50234">
    <property type="entry name" value="VWFA"/>
    <property type="match status" value="1"/>
</dbReference>
<reference evidence="2 3" key="1">
    <citation type="submission" date="2014-02" db="EMBL/GenBank/DDBJ databases">
        <authorList>
            <person name="Genoscope - CEA"/>
        </authorList>
    </citation>
    <scope>NUCLEOTIDE SEQUENCE [LARGE SCALE GENOMIC DNA]</scope>
    <source>
        <strain evidence="2 3">PCC 8005</strain>
    </source>
</reference>
<keyword evidence="3" id="KW-1185">Reference proteome</keyword>
<evidence type="ECO:0000259" key="1">
    <source>
        <dbReference type="PROSITE" id="PS50234"/>
    </source>
</evidence>
<dbReference type="PANTHER" id="PTHR10579:SF43">
    <property type="entry name" value="ZINC FINGER (C3HC4-TYPE RING FINGER) FAMILY PROTEIN"/>
    <property type="match status" value="1"/>
</dbReference>
<name>A0A9P1KHX5_9CYAN</name>
<organism evidence="2 3">
    <name type="scientific">Limnospira indica PCC 8005</name>
    <dbReference type="NCBI Taxonomy" id="376219"/>
    <lineage>
        <taxon>Bacteria</taxon>
        <taxon>Bacillati</taxon>
        <taxon>Cyanobacteriota</taxon>
        <taxon>Cyanophyceae</taxon>
        <taxon>Oscillatoriophycideae</taxon>
        <taxon>Oscillatoriales</taxon>
        <taxon>Sirenicapillariaceae</taxon>
        <taxon>Limnospira</taxon>
    </lineage>
</organism>
<dbReference type="Pfam" id="PF00092">
    <property type="entry name" value="VWA"/>
    <property type="match status" value="1"/>
</dbReference>
<dbReference type="Gene3D" id="3.40.50.410">
    <property type="entry name" value="von Willebrand factor, type A domain"/>
    <property type="match status" value="1"/>
</dbReference>
<dbReference type="RefSeq" id="WP_006624627.1">
    <property type="nucleotide sequence ID" value="NZ_FO818640.1"/>
</dbReference>
<sequence length="463" mass="50332">MLNVTITPHLEFLNADKAGQKLFVMLKLRPNAEVSASRPSTTFSFVIDTSGSMYEVLEGEETIPTGNSYFLDGKQYTQVTGGKTKIDQVIESLEGLVSSGQADSRDRIALVRFDDSASVLLPLTASTDTASLKNAIGQLRNFSGGTRMALGMEEALNILKNCDLSSRRTLIFTDGQTFDESDCRDLATQFAEAGIPITALGVGEYNEDLLLYLSDRTGGRVFNVVETQTHTGTTDIPISELPNTIFEEVQQAQSEVINNLKLNISTVKGVKLARISRVYPDSAEIALDKKPYLIGSAIANDDTVFLLEFDLESHSQAKVRIAQLGLTYDIPGKQRRGELPPQNLVVQFVAGQGGSAQTNPEVMGYVQQRNISGIVDRAANLADQNPEQAAELLETARRLTVKIGNDAMVESLNVGIEEVRKTRKLSSGTRKTVKMGAKGKTVKMSNDSELGLSEDQIRNLTGS</sequence>
<gene>
    <name evidence="2" type="ORF">ARTHRO_40701</name>
</gene>
<dbReference type="InterPro" id="IPR051266">
    <property type="entry name" value="CLCR"/>
</dbReference>
<evidence type="ECO:0000313" key="2">
    <source>
        <dbReference type="EMBL" id="CDM96294.1"/>
    </source>
</evidence>
<dbReference type="InterPro" id="IPR002035">
    <property type="entry name" value="VWF_A"/>
</dbReference>
<proteinExistence type="predicted"/>
<dbReference type="InterPro" id="IPR036465">
    <property type="entry name" value="vWFA_dom_sf"/>
</dbReference>